<dbReference type="EMBL" id="BAAATE010000034">
    <property type="protein sequence ID" value="GAA2692085.1"/>
    <property type="molecule type" value="Genomic_DNA"/>
</dbReference>
<sequence length="249" mass="27744">MSAQVSSFVLGGLFYILGALVLVATTLVGVICTTCSDLIKQEAATRLERLPLWLLRRAARGLPEECREEILATEWVPELLHISRESEGLPLTRLVRSVKFATNLLGGPAATVGKLLKPIRASELPRPRDSDQADKLDLIPVPWVRRLIARVLRRSSPAGTTEREGERIPAPWMPFELPGGLRHKCSIRLSPRYEGDTAMYELRFHPVALESQSITGDKSDLRFDFVFHDSIFQVKYAHGEDPPAPQADS</sequence>
<comment type="caution">
    <text evidence="2">The sequence shown here is derived from an EMBL/GenBank/DDBJ whole genome shotgun (WGS) entry which is preliminary data.</text>
</comment>
<name>A0ABP6FHN5_9ACTN</name>
<evidence type="ECO:0000313" key="3">
    <source>
        <dbReference type="Proteomes" id="UP001501666"/>
    </source>
</evidence>
<reference evidence="3" key="1">
    <citation type="journal article" date="2019" name="Int. J. Syst. Evol. Microbiol.">
        <title>The Global Catalogue of Microorganisms (GCM) 10K type strain sequencing project: providing services to taxonomists for standard genome sequencing and annotation.</title>
        <authorList>
            <consortium name="The Broad Institute Genomics Platform"/>
            <consortium name="The Broad Institute Genome Sequencing Center for Infectious Disease"/>
            <person name="Wu L."/>
            <person name="Ma J."/>
        </authorList>
    </citation>
    <scope>NUCLEOTIDE SEQUENCE [LARGE SCALE GENOMIC DNA]</scope>
    <source>
        <strain evidence="3">JCM 6835</strain>
    </source>
</reference>
<dbReference type="Proteomes" id="UP001501666">
    <property type="component" value="Unassembled WGS sequence"/>
</dbReference>
<organism evidence="2 3">
    <name type="scientific">Nonomuraea recticatena</name>
    <dbReference type="NCBI Taxonomy" id="46178"/>
    <lineage>
        <taxon>Bacteria</taxon>
        <taxon>Bacillati</taxon>
        <taxon>Actinomycetota</taxon>
        <taxon>Actinomycetes</taxon>
        <taxon>Streptosporangiales</taxon>
        <taxon>Streptosporangiaceae</taxon>
        <taxon>Nonomuraea</taxon>
    </lineage>
</organism>
<keyword evidence="1" id="KW-0472">Membrane</keyword>
<accession>A0ABP6FHN5</accession>
<gene>
    <name evidence="2" type="ORF">GCM10010412_082800</name>
</gene>
<evidence type="ECO:0000313" key="2">
    <source>
        <dbReference type="EMBL" id="GAA2692085.1"/>
    </source>
</evidence>
<keyword evidence="1" id="KW-0812">Transmembrane</keyword>
<dbReference type="RefSeq" id="WP_346154539.1">
    <property type="nucleotide sequence ID" value="NZ_BAAATE010000034.1"/>
</dbReference>
<evidence type="ECO:0000256" key="1">
    <source>
        <dbReference type="SAM" id="Phobius"/>
    </source>
</evidence>
<proteinExistence type="predicted"/>
<keyword evidence="3" id="KW-1185">Reference proteome</keyword>
<feature type="transmembrane region" description="Helical" evidence="1">
    <location>
        <begin position="12"/>
        <end position="39"/>
    </location>
</feature>
<keyword evidence="1" id="KW-1133">Transmembrane helix</keyword>
<protein>
    <submittedName>
        <fullName evidence="2">Uncharacterized protein</fullName>
    </submittedName>
</protein>